<feature type="compositionally biased region" description="Polar residues" evidence="3">
    <location>
        <begin position="243"/>
        <end position="261"/>
    </location>
</feature>
<reference evidence="4" key="1">
    <citation type="submission" date="2023-07" db="EMBL/GenBank/DDBJ databases">
        <authorList>
            <person name="Stuckert A."/>
        </authorList>
    </citation>
    <scope>NUCLEOTIDE SEQUENCE</scope>
</reference>
<name>A0ABN9LGV6_9NEOB</name>
<sequence>MRLFCRKRRTKKTQQVAFFLASDFRQKTTHASQNAAFLHAFCRVFACIVRCIADAAAHNASLNVTLLNRPRILQVPRFFSGVEVVPALLHGDLWGGNVAELDMGPVIFDPACFYGHWEFELAIAGMFGGFGSSFYSAYHQKLPRSPGLEKRLKLYQLFHYLNHWNHFGSGYRGSSLGIMRRLLKREQCTTACAGAKESSAQQHAQQELEESSVQQQELEQSRAQQQELEESRAQQHSQELEDSSAQQHAQKLEDSSAQQHAQELEEHSAQQHAQEVEDSSAQQHAQELEESSAQQHAQELEESSAQQHAQELEESSENSMRRRS</sequence>
<dbReference type="PANTHER" id="PTHR12149">
    <property type="entry name" value="FRUCTOSAMINE 3 KINASE-RELATED PROTEIN"/>
    <property type="match status" value="1"/>
</dbReference>
<gene>
    <name evidence="4" type="ORF">RIMI_LOCUS9109476</name>
</gene>
<accession>A0ABN9LGV6</accession>
<keyword evidence="5" id="KW-1185">Reference proteome</keyword>
<evidence type="ECO:0000313" key="5">
    <source>
        <dbReference type="Proteomes" id="UP001176940"/>
    </source>
</evidence>
<feature type="region of interest" description="Disordered" evidence="3">
    <location>
        <begin position="200"/>
        <end position="324"/>
    </location>
</feature>
<proteinExistence type="predicted"/>
<dbReference type="Gene3D" id="3.90.1200.10">
    <property type="match status" value="1"/>
</dbReference>
<dbReference type="EMBL" id="CAUEEQ010018624">
    <property type="protein sequence ID" value="CAJ0941010.1"/>
    <property type="molecule type" value="Genomic_DNA"/>
</dbReference>
<dbReference type="InterPro" id="IPR016477">
    <property type="entry name" value="Fructo-/Ketosamine-3-kinase"/>
</dbReference>
<organism evidence="4 5">
    <name type="scientific">Ranitomeya imitator</name>
    <name type="common">mimic poison frog</name>
    <dbReference type="NCBI Taxonomy" id="111125"/>
    <lineage>
        <taxon>Eukaryota</taxon>
        <taxon>Metazoa</taxon>
        <taxon>Chordata</taxon>
        <taxon>Craniata</taxon>
        <taxon>Vertebrata</taxon>
        <taxon>Euteleostomi</taxon>
        <taxon>Amphibia</taxon>
        <taxon>Batrachia</taxon>
        <taxon>Anura</taxon>
        <taxon>Neobatrachia</taxon>
        <taxon>Hyloidea</taxon>
        <taxon>Dendrobatidae</taxon>
        <taxon>Dendrobatinae</taxon>
        <taxon>Ranitomeya</taxon>
    </lineage>
</organism>
<dbReference type="InterPro" id="IPR011009">
    <property type="entry name" value="Kinase-like_dom_sf"/>
</dbReference>
<dbReference type="Proteomes" id="UP001176940">
    <property type="component" value="Unassembled WGS sequence"/>
</dbReference>
<comment type="caution">
    <text evidence="4">The sequence shown here is derived from an EMBL/GenBank/DDBJ whole genome shotgun (WGS) entry which is preliminary data.</text>
</comment>
<protein>
    <recommendedName>
        <fullName evidence="1">protein-ribulosamine 3-kinase</fullName>
        <ecNumber evidence="1">2.7.1.172</ecNumber>
    </recommendedName>
</protein>
<evidence type="ECO:0000256" key="3">
    <source>
        <dbReference type="SAM" id="MobiDB-lite"/>
    </source>
</evidence>
<evidence type="ECO:0000256" key="1">
    <source>
        <dbReference type="ARBA" id="ARBA00011961"/>
    </source>
</evidence>
<evidence type="ECO:0000256" key="2">
    <source>
        <dbReference type="ARBA" id="ARBA00048655"/>
    </source>
</evidence>
<feature type="compositionally biased region" description="Low complexity" evidence="3">
    <location>
        <begin position="211"/>
        <end position="226"/>
    </location>
</feature>
<comment type="catalytic activity">
    <reaction evidence="2">
        <text>N(6)-D-ribulosyl-L-lysyl-[protein] + ATP = N(6)-(3-O-phospho-D-ribulosyl)-L-lysyl-[protein] + ADP + H(+)</text>
        <dbReference type="Rhea" id="RHEA:48432"/>
        <dbReference type="Rhea" id="RHEA-COMP:12103"/>
        <dbReference type="Rhea" id="RHEA-COMP:12104"/>
        <dbReference type="ChEBI" id="CHEBI:15378"/>
        <dbReference type="ChEBI" id="CHEBI:30616"/>
        <dbReference type="ChEBI" id="CHEBI:90418"/>
        <dbReference type="ChEBI" id="CHEBI:90420"/>
        <dbReference type="ChEBI" id="CHEBI:456216"/>
        <dbReference type="EC" id="2.7.1.172"/>
    </reaction>
    <physiologicalReaction direction="left-to-right" evidence="2">
        <dbReference type="Rhea" id="RHEA:48433"/>
    </physiologicalReaction>
</comment>
<dbReference type="PANTHER" id="PTHR12149:SF8">
    <property type="entry name" value="PROTEIN-RIBULOSAMINE 3-KINASE"/>
    <property type="match status" value="1"/>
</dbReference>
<evidence type="ECO:0000313" key="4">
    <source>
        <dbReference type="EMBL" id="CAJ0941010.1"/>
    </source>
</evidence>
<dbReference type="EC" id="2.7.1.172" evidence="1"/>
<dbReference type="Pfam" id="PF03881">
    <property type="entry name" value="Fructosamin_kin"/>
    <property type="match status" value="1"/>
</dbReference>
<feature type="compositionally biased region" description="Polar residues" evidence="3">
    <location>
        <begin position="279"/>
        <end position="309"/>
    </location>
</feature>
<dbReference type="SUPFAM" id="SSF56112">
    <property type="entry name" value="Protein kinase-like (PK-like)"/>
    <property type="match status" value="1"/>
</dbReference>